<dbReference type="PANTHER" id="PTHR34075:SF5">
    <property type="entry name" value="BLR3430 PROTEIN"/>
    <property type="match status" value="1"/>
</dbReference>
<dbReference type="Proteomes" id="UP000293912">
    <property type="component" value="Chromosome"/>
</dbReference>
<dbReference type="AlphaFoldDB" id="A0A4V1ABN7"/>
<dbReference type="Pfam" id="PF01796">
    <property type="entry name" value="OB_ChsH2_C"/>
    <property type="match status" value="1"/>
</dbReference>
<dbReference type="PANTHER" id="PTHR34075">
    <property type="entry name" value="BLR3430 PROTEIN"/>
    <property type="match status" value="1"/>
</dbReference>
<dbReference type="InterPro" id="IPR052513">
    <property type="entry name" value="Thioester_dehydratase-like"/>
</dbReference>
<keyword evidence="4" id="KW-1185">Reference proteome</keyword>
<gene>
    <name evidence="3" type="ORF">HPF_12955</name>
</gene>
<feature type="domain" description="ChsH2 C-terminal OB-fold" evidence="1">
    <location>
        <begin position="57"/>
        <end position="116"/>
    </location>
</feature>
<dbReference type="InterPro" id="IPR012340">
    <property type="entry name" value="NA-bd_OB-fold"/>
</dbReference>
<dbReference type="Pfam" id="PF12172">
    <property type="entry name" value="zf-ChsH2"/>
    <property type="match status" value="1"/>
</dbReference>
<evidence type="ECO:0000259" key="1">
    <source>
        <dbReference type="Pfam" id="PF01796"/>
    </source>
</evidence>
<dbReference type="InterPro" id="IPR002878">
    <property type="entry name" value="ChsH2_C"/>
</dbReference>
<name>A0A4V1ABN7_HYDPS</name>
<dbReference type="Gene3D" id="6.10.30.10">
    <property type="match status" value="1"/>
</dbReference>
<protein>
    <recommendedName>
        <fullName evidence="5">DNA-binding protein</fullName>
    </recommendedName>
</protein>
<evidence type="ECO:0000313" key="3">
    <source>
        <dbReference type="EMBL" id="QBM28603.1"/>
    </source>
</evidence>
<dbReference type="KEGG" id="hpse:HPF_12955"/>
<reference evidence="3 4" key="1">
    <citation type="submission" date="2019-03" db="EMBL/GenBank/DDBJ databases">
        <authorList>
            <person name="Sebastian G."/>
            <person name="Baumann P."/>
            <person name="Ruckert C."/>
            <person name="Kalinowski J."/>
            <person name="Nebel B."/>
            <person name="Takors R."/>
            <person name="Blombach B."/>
        </authorList>
    </citation>
    <scope>NUCLEOTIDE SEQUENCE [LARGE SCALE GENOMIC DNA]</scope>
    <source>
        <strain evidence="3 4">DSM 1084</strain>
    </source>
</reference>
<dbReference type="SUPFAM" id="SSF50249">
    <property type="entry name" value="Nucleic acid-binding proteins"/>
    <property type="match status" value="1"/>
</dbReference>
<organism evidence="3 4">
    <name type="scientific">Hydrogenophaga pseudoflava</name>
    <name type="common">Pseudomonas carboxydoflava</name>
    <dbReference type="NCBI Taxonomy" id="47421"/>
    <lineage>
        <taxon>Bacteria</taxon>
        <taxon>Pseudomonadati</taxon>
        <taxon>Pseudomonadota</taxon>
        <taxon>Betaproteobacteria</taxon>
        <taxon>Burkholderiales</taxon>
        <taxon>Comamonadaceae</taxon>
        <taxon>Hydrogenophaga</taxon>
    </lineage>
</organism>
<sequence>MMTHSASQPFAGPGPDAQFAAALAQGRFQIQHCAACGQHVFYPRALCPHCGSARLGWVKASGAAQVYSSTTVRRKAEAGGDFNVALVDLAEGPRLMSRVDGVPPEQVRIGMAVQARVIDDPAQGKLLVFVAAARGEA</sequence>
<proteinExistence type="predicted"/>
<accession>A0A4V1ABN7</accession>
<dbReference type="InterPro" id="IPR022002">
    <property type="entry name" value="ChsH2_Znr"/>
</dbReference>
<feature type="domain" description="ChsH2 rubredoxin-like zinc ribbon" evidence="2">
    <location>
        <begin position="21"/>
        <end position="55"/>
    </location>
</feature>
<dbReference type="EMBL" id="CP037867">
    <property type="protein sequence ID" value="QBM28603.1"/>
    <property type="molecule type" value="Genomic_DNA"/>
</dbReference>
<evidence type="ECO:0000313" key="4">
    <source>
        <dbReference type="Proteomes" id="UP000293912"/>
    </source>
</evidence>
<evidence type="ECO:0008006" key="5">
    <source>
        <dbReference type="Google" id="ProtNLM"/>
    </source>
</evidence>
<evidence type="ECO:0000259" key="2">
    <source>
        <dbReference type="Pfam" id="PF12172"/>
    </source>
</evidence>